<evidence type="ECO:0000313" key="2">
    <source>
        <dbReference type="EMBL" id="KIP02820.1"/>
    </source>
</evidence>
<keyword evidence="1" id="KW-1133">Transmembrane helix</keyword>
<evidence type="ECO:0000256" key="1">
    <source>
        <dbReference type="SAM" id="Phobius"/>
    </source>
</evidence>
<dbReference type="Proteomes" id="UP000053257">
    <property type="component" value="Unassembled WGS sequence"/>
</dbReference>
<keyword evidence="1" id="KW-0472">Membrane</keyword>
<protein>
    <submittedName>
        <fullName evidence="2">Uncharacterized protein</fullName>
    </submittedName>
</protein>
<gene>
    <name evidence="2" type="ORF">PHLGIDRAFT_130522</name>
</gene>
<dbReference type="HOGENOM" id="CLU_1731793_0_0_1"/>
<organism evidence="2 3">
    <name type="scientific">Phlebiopsis gigantea (strain 11061_1 CR5-6)</name>
    <name type="common">White-rot fungus</name>
    <name type="synonym">Peniophora gigantea</name>
    <dbReference type="NCBI Taxonomy" id="745531"/>
    <lineage>
        <taxon>Eukaryota</taxon>
        <taxon>Fungi</taxon>
        <taxon>Dikarya</taxon>
        <taxon>Basidiomycota</taxon>
        <taxon>Agaricomycotina</taxon>
        <taxon>Agaricomycetes</taxon>
        <taxon>Polyporales</taxon>
        <taxon>Phanerochaetaceae</taxon>
        <taxon>Phlebiopsis</taxon>
    </lineage>
</organism>
<dbReference type="PANTHER" id="PTHR14187">
    <property type="entry name" value="ALPHA KINASE/ELONGATION FACTOR 2 KINASE"/>
    <property type="match status" value="1"/>
</dbReference>
<reference evidence="2 3" key="1">
    <citation type="journal article" date="2014" name="PLoS Genet.">
        <title>Analysis of the Phlebiopsis gigantea genome, transcriptome and secretome provides insight into its pioneer colonization strategies of wood.</title>
        <authorList>
            <person name="Hori C."/>
            <person name="Ishida T."/>
            <person name="Igarashi K."/>
            <person name="Samejima M."/>
            <person name="Suzuki H."/>
            <person name="Master E."/>
            <person name="Ferreira P."/>
            <person name="Ruiz-Duenas F.J."/>
            <person name="Held B."/>
            <person name="Canessa P."/>
            <person name="Larrondo L.F."/>
            <person name="Schmoll M."/>
            <person name="Druzhinina I.S."/>
            <person name="Kubicek C.P."/>
            <person name="Gaskell J.A."/>
            <person name="Kersten P."/>
            <person name="St John F."/>
            <person name="Glasner J."/>
            <person name="Sabat G."/>
            <person name="Splinter BonDurant S."/>
            <person name="Syed K."/>
            <person name="Yadav J."/>
            <person name="Mgbeahuruike A.C."/>
            <person name="Kovalchuk A."/>
            <person name="Asiegbu F.O."/>
            <person name="Lackner G."/>
            <person name="Hoffmeister D."/>
            <person name="Rencoret J."/>
            <person name="Gutierrez A."/>
            <person name="Sun H."/>
            <person name="Lindquist E."/>
            <person name="Barry K."/>
            <person name="Riley R."/>
            <person name="Grigoriev I.V."/>
            <person name="Henrissat B."/>
            <person name="Kues U."/>
            <person name="Berka R.M."/>
            <person name="Martinez A.T."/>
            <person name="Covert S.F."/>
            <person name="Blanchette R.A."/>
            <person name="Cullen D."/>
        </authorList>
    </citation>
    <scope>NUCLEOTIDE SEQUENCE [LARGE SCALE GENOMIC DNA]</scope>
    <source>
        <strain evidence="2 3">11061_1 CR5-6</strain>
    </source>
</reference>
<proteinExistence type="predicted"/>
<evidence type="ECO:0000313" key="3">
    <source>
        <dbReference type="Proteomes" id="UP000053257"/>
    </source>
</evidence>
<name>A0A0C3S485_PHLG1</name>
<accession>A0A0C3S485</accession>
<sequence>MWFTRPSAPPPAARLVIAFDVGTTFSGVAYAIITPGATTTPVAEGVTRFLGLPNQAFKAPSVLWYKRDGTLHSAGGRAPKPQTGDAHDEDEDLICVEWFKLWLRPATLPSDGLRTADLVPLPAGKTVVDVLADYLGYLYASAQRFISEKGIFAGLFVAVLSGAVGVIFAALAA</sequence>
<dbReference type="EMBL" id="KN840651">
    <property type="protein sequence ID" value="KIP02820.1"/>
    <property type="molecule type" value="Genomic_DNA"/>
</dbReference>
<dbReference type="PANTHER" id="PTHR14187:SF5">
    <property type="entry name" value="HEAT SHOCK 70 KDA PROTEIN 12A"/>
    <property type="match status" value="1"/>
</dbReference>
<dbReference type="Gene3D" id="3.30.420.40">
    <property type="match status" value="1"/>
</dbReference>
<feature type="transmembrane region" description="Helical" evidence="1">
    <location>
        <begin position="151"/>
        <end position="172"/>
    </location>
</feature>
<dbReference type="SUPFAM" id="SSF53067">
    <property type="entry name" value="Actin-like ATPase domain"/>
    <property type="match status" value="1"/>
</dbReference>
<keyword evidence="3" id="KW-1185">Reference proteome</keyword>
<dbReference type="OrthoDB" id="2963168at2759"/>
<keyword evidence="1" id="KW-0812">Transmembrane</keyword>
<dbReference type="AlphaFoldDB" id="A0A0C3S485"/>
<dbReference type="InterPro" id="IPR043129">
    <property type="entry name" value="ATPase_NBD"/>
</dbReference>
<dbReference type="STRING" id="745531.A0A0C3S485"/>